<keyword evidence="1" id="KW-0472">Membrane</keyword>
<organism evidence="2 6">
    <name type="scientific">Rotaria magnacalcarata</name>
    <dbReference type="NCBI Taxonomy" id="392030"/>
    <lineage>
        <taxon>Eukaryota</taxon>
        <taxon>Metazoa</taxon>
        <taxon>Spiralia</taxon>
        <taxon>Gnathifera</taxon>
        <taxon>Rotifera</taxon>
        <taxon>Eurotatoria</taxon>
        <taxon>Bdelloidea</taxon>
        <taxon>Philodinida</taxon>
        <taxon>Philodinidae</taxon>
        <taxon>Rotaria</taxon>
    </lineage>
</organism>
<dbReference type="Proteomes" id="UP000663855">
    <property type="component" value="Unassembled WGS sequence"/>
</dbReference>
<evidence type="ECO:0000313" key="2">
    <source>
        <dbReference type="EMBL" id="CAF1185022.1"/>
    </source>
</evidence>
<dbReference type="Proteomes" id="UP000663824">
    <property type="component" value="Unassembled WGS sequence"/>
</dbReference>
<sequence>MDSNQLDLHSAPIYQLFFDDIEEIFLNTISFRFLCIVSLITCILIIGILILIFYRTKQVFLACLIPFIYALVFYDFIQLLSLILLKRNATAQFLNQLCRWPYYLKSLSDAGQCLTIIFIFSLSRHQIRYFITHNHLPNSSYIHSRTLAFACLLFILYVNNWITHLKVEKVHLVTLNKTKHEINVQELPISLYAITQIQVRSHQRFLTDLDRYSQGTEKNMLTQNQQKVSNDKIIHNHNDGSIHEIIIKFPYDYLFHPVINRTRRTPETIQANHIFNSKSDENEYNSSYRVSRCTYGQSNFFLTNLLGLVNSIGYFILILYYLTIIYTYKITDTAINYRKQFYEKSFSFARKNVVGRHKHFILLLHLKQFLCLIICSHTLITFIRLVYVCLLTIMLCFYQTPFRWQPIKIFFYSLFLICYFSIPIRMILLFIYCFINLFSTQLRSVIFYLFNTNLRFSWKLEKPTICFRLQLVPYPDNCKDQRIDQSVVVDLSSSCIDDQSNALPQESMIMPNESSNSQNGVTTAILTAPTAIVDESTPHPSAIAKL</sequence>
<proteinExistence type="predicted"/>
<feature type="transmembrane region" description="Helical" evidence="1">
    <location>
        <begin position="369"/>
        <end position="397"/>
    </location>
</feature>
<dbReference type="EMBL" id="CAJOBI010002810">
    <property type="protein sequence ID" value="CAF3945240.1"/>
    <property type="molecule type" value="Genomic_DNA"/>
</dbReference>
<feature type="transmembrane region" description="Helical" evidence="1">
    <location>
        <begin position="305"/>
        <end position="328"/>
    </location>
</feature>
<evidence type="ECO:0000313" key="6">
    <source>
        <dbReference type="Proteomes" id="UP000663855"/>
    </source>
</evidence>
<dbReference type="EMBL" id="CAJNOV010004718">
    <property type="protein sequence ID" value="CAF1185022.1"/>
    <property type="molecule type" value="Genomic_DNA"/>
</dbReference>
<comment type="caution">
    <text evidence="2">The sequence shown here is derived from an EMBL/GenBank/DDBJ whole genome shotgun (WGS) entry which is preliminary data.</text>
</comment>
<accession>A0A814V927</accession>
<feature type="transmembrane region" description="Helical" evidence="1">
    <location>
        <begin position="142"/>
        <end position="162"/>
    </location>
</feature>
<reference evidence="2" key="1">
    <citation type="submission" date="2021-02" db="EMBL/GenBank/DDBJ databases">
        <authorList>
            <person name="Nowell W R."/>
        </authorList>
    </citation>
    <scope>NUCLEOTIDE SEQUENCE</scope>
</reference>
<dbReference type="Proteomes" id="UP000681967">
    <property type="component" value="Unassembled WGS sequence"/>
</dbReference>
<feature type="transmembrane region" description="Helical" evidence="1">
    <location>
        <begin position="29"/>
        <end position="52"/>
    </location>
</feature>
<dbReference type="EMBL" id="CAJNRE010006617">
    <property type="protein sequence ID" value="CAF2057252.1"/>
    <property type="molecule type" value="Genomic_DNA"/>
</dbReference>
<dbReference type="EMBL" id="CAJOBH010000446">
    <property type="protein sequence ID" value="CAF3792393.1"/>
    <property type="molecule type" value="Genomic_DNA"/>
</dbReference>
<evidence type="ECO:0000256" key="1">
    <source>
        <dbReference type="SAM" id="Phobius"/>
    </source>
</evidence>
<evidence type="ECO:0000313" key="5">
    <source>
        <dbReference type="EMBL" id="CAF3945240.1"/>
    </source>
</evidence>
<evidence type="ECO:0000313" key="3">
    <source>
        <dbReference type="EMBL" id="CAF2057252.1"/>
    </source>
</evidence>
<name>A0A814V927_9BILA</name>
<protein>
    <submittedName>
        <fullName evidence="2">Uncharacterized protein</fullName>
    </submittedName>
</protein>
<keyword evidence="1" id="KW-1133">Transmembrane helix</keyword>
<gene>
    <name evidence="4" type="ORF">BYL167_LOCUS2524</name>
    <name evidence="2" type="ORF">CJN711_LOCUS11208</name>
    <name evidence="3" type="ORF">MBJ925_LOCUS14234</name>
    <name evidence="5" type="ORF">SMN809_LOCUS8944</name>
</gene>
<evidence type="ECO:0000313" key="4">
    <source>
        <dbReference type="EMBL" id="CAF3792393.1"/>
    </source>
</evidence>
<dbReference type="AlphaFoldDB" id="A0A814V927"/>
<feature type="transmembrane region" description="Helical" evidence="1">
    <location>
        <begin position="409"/>
        <end position="435"/>
    </location>
</feature>
<keyword evidence="1" id="KW-0812">Transmembrane</keyword>
<dbReference type="Proteomes" id="UP000676336">
    <property type="component" value="Unassembled WGS sequence"/>
</dbReference>
<feature type="transmembrane region" description="Helical" evidence="1">
    <location>
        <begin position="59"/>
        <end position="83"/>
    </location>
</feature>